<evidence type="ECO:0000256" key="1">
    <source>
        <dbReference type="SAM" id="MobiDB-lite"/>
    </source>
</evidence>
<name>E4RZV0_LEAB4</name>
<organism evidence="2 3">
    <name type="scientific">Leadbetterella byssophila (strain DSM 17132 / JCM 16389 / KACC 11308 / NBRC 106382 / 4M15)</name>
    <dbReference type="NCBI Taxonomy" id="649349"/>
    <lineage>
        <taxon>Bacteria</taxon>
        <taxon>Pseudomonadati</taxon>
        <taxon>Bacteroidota</taxon>
        <taxon>Cytophagia</taxon>
        <taxon>Cytophagales</taxon>
        <taxon>Leadbetterellaceae</taxon>
        <taxon>Leadbetterella</taxon>
    </lineage>
</organism>
<feature type="region of interest" description="Disordered" evidence="1">
    <location>
        <begin position="74"/>
        <end position="107"/>
    </location>
</feature>
<dbReference type="STRING" id="649349.Lbys_3594"/>
<dbReference type="EMBL" id="CP002305">
    <property type="protein sequence ID" value="ADQ19242.1"/>
    <property type="molecule type" value="Genomic_DNA"/>
</dbReference>
<evidence type="ECO:0000313" key="2">
    <source>
        <dbReference type="EMBL" id="ADQ19242.1"/>
    </source>
</evidence>
<reference key="1">
    <citation type="submission" date="2010-11" db="EMBL/GenBank/DDBJ databases">
        <title>The complete genome of Leadbetterella byssophila DSM 17132.</title>
        <authorList>
            <consortium name="US DOE Joint Genome Institute (JGI-PGF)"/>
            <person name="Lucas S."/>
            <person name="Copeland A."/>
            <person name="Lapidus A."/>
            <person name="Glavina del Rio T."/>
            <person name="Dalin E."/>
            <person name="Tice H."/>
            <person name="Bruce D."/>
            <person name="Goodwin L."/>
            <person name="Pitluck S."/>
            <person name="Kyrpides N."/>
            <person name="Mavromatis K."/>
            <person name="Ivanova N."/>
            <person name="Teshima H."/>
            <person name="Brettin T."/>
            <person name="Detter J.C."/>
            <person name="Han C."/>
            <person name="Tapia R."/>
            <person name="Land M."/>
            <person name="Hauser L."/>
            <person name="Markowitz V."/>
            <person name="Cheng J.-F."/>
            <person name="Hugenholtz P."/>
            <person name="Woyke T."/>
            <person name="Wu D."/>
            <person name="Tindall B."/>
            <person name="Pomrenke H.G."/>
            <person name="Brambilla E."/>
            <person name="Klenk H.-P."/>
            <person name="Eisen J.A."/>
        </authorList>
    </citation>
    <scope>NUCLEOTIDE SEQUENCE [LARGE SCALE GENOMIC DNA]</scope>
    <source>
        <strain>DSM 17132</strain>
    </source>
</reference>
<accession>E4RZV0</accession>
<dbReference type="Proteomes" id="UP000007435">
    <property type="component" value="Chromosome"/>
</dbReference>
<gene>
    <name evidence="2" type="ordered locus">Lbys_3594</name>
</gene>
<dbReference type="RefSeq" id="WP_013410263.1">
    <property type="nucleotide sequence ID" value="NC_014655.1"/>
</dbReference>
<protein>
    <submittedName>
        <fullName evidence="2">Uncharacterized protein</fullName>
    </submittedName>
</protein>
<dbReference type="HOGENOM" id="CLU_2206712_0_0_10"/>
<sequence length="107" mass="12449">MSKPKVIKDFTKLDEDLQEKILEMYPNGYEDSLILFTDRDGKYAQALPYETEDKYYLLRMPTLKSKKSVVDLDVAEQDEEESTGGYTDLDTMQIGGSRRNDDDEEYD</sequence>
<proteinExistence type="predicted"/>
<dbReference type="KEGG" id="lby:Lbys_3594"/>
<dbReference type="AlphaFoldDB" id="E4RZV0"/>
<reference evidence="2 3" key="2">
    <citation type="journal article" date="2011" name="Stand. Genomic Sci.">
        <title>Complete genome sequence of Leadbetterella byssophila type strain (4M15).</title>
        <authorList>
            <person name="Abt B."/>
            <person name="Teshima H."/>
            <person name="Lucas S."/>
            <person name="Lapidus A."/>
            <person name="Del Rio T.G."/>
            <person name="Nolan M."/>
            <person name="Tice H."/>
            <person name="Cheng J.F."/>
            <person name="Pitluck S."/>
            <person name="Liolios K."/>
            <person name="Pagani I."/>
            <person name="Ivanova N."/>
            <person name="Mavromatis K."/>
            <person name="Pati A."/>
            <person name="Tapia R."/>
            <person name="Han C."/>
            <person name="Goodwin L."/>
            <person name="Chen A."/>
            <person name="Palaniappan K."/>
            <person name="Land M."/>
            <person name="Hauser L."/>
            <person name="Chang Y.J."/>
            <person name="Jeffries C.D."/>
            <person name="Rohde M."/>
            <person name="Goker M."/>
            <person name="Tindall B.J."/>
            <person name="Detter J.C."/>
            <person name="Woyke T."/>
            <person name="Bristow J."/>
            <person name="Eisen J.A."/>
            <person name="Markowitz V."/>
            <person name="Hugenholtz P."/>
            <person name="Klenk H.P."/>
            <person name="Kyrpides N.C."/>
        </authorList>
    </citation>
    <scope>NUCLEOTIDE SEQUENCE [LARGE SCALE GENOMIC DNA]</scope>
    <source>
        <strain evidence="3">DSM 17132 / JCM 16389 / KACC 11308 / NBRC 106382 / 4M15</strain>
    </source>
</reference>
<evidence type="ECO:0000313" key="3">
    <source>
        <dbReference type="Proteomes" id="UP000007435"/>
    </source>
</evidence>
<dbReference type="OrthoDB" id="1122172at2"/>
<keyword evidence="3" id="KW-1185">Reference proteome</keyword>
<dbReference type="eggNOG" id="ENOG50332A0">
    <property type="taxonomic scope" value="Bacteria"/>
</dbReference>